<gene>
    <name evidence="1" type="ORF">TVAG_084490</name>
</gene>
<name>A2G0V2_TRIV3</name>
<dbReference type="VEuPathDB" id="TrichDB:TVAGG3_0293900"/>
<evidence type="ECO:0000313" key="1">
    <source>
        <dbReference type="EMBL" id="EAX89218.1"/>
    </source>
</evidence>
<dbReference type="KEGG" id="tva:4746887"/>
<sequence>MASTNYAKQKPYYCVESLPTRSKLAPYKLLYDNNLYIIEDILFQADDIQLPSKYINLEGFEDMGQVLNYTKGFTCNLNNNNYKNLEFKPAFLIINHKGIIESLSYTAYLDGQ</sequence>
<reference evidence="1" key="1">
    <citation type="submission" date="2006-10" db="EMBL/GenBank/DDBJ databases">
        <authorList>
            <person name="Amadeo P."/>
            <person name="Zhao Q."/>
            <person name="Wortman J."/>
            <person name="Fraser-Liggett C."/>
            <person name="Carlton J."/>
        </authorList>
    </citation>
    <scope>NUCLEOTIDE SEQUENCE</scope>
    <source>
        <strain evidence="1">G3</strain>
    </source>
</reference>
<accession>A2G0V2</accession>
<dbReference type="AlphaFoldDB" id="A2G0V2"/>
<organism evidence="1 2">
    <name type="scientific">Trichomonas vaginalis (strain ATCC PRA-98 / G3)</name>
    <dbReference type="NCBI Taxonomy" id="412133"/>
    <lineage>
        <taxon>Eukaryota</taxon>
        <taxon>Metamonada</taxon>
        <taxon>Parabasalia</taxon>
        <taxon>Trichomonadida</taxon>
        <taxon>Trichomonadidae</taxon>
        <taxon>Trichomonas</taxon>
    </lineage>
</organism>
<dbReference type="Proteomes" id="UP000001542">
    <property type="component" value="Unassembled WGS sequence"/>
</dbReference>
<dbReference type="VEuPathDB" id="TrichDB:TVAG_084490"/>
<protein>
    <submittedName>
        <fullName evidence="1">Uncharacterized protein</fullName>
    </submittedName>
</protein>
<keyword evidence="2" id="KW-1185">Reference proteome</keyword>
<dbReference type="EMBL" id="DS114222">
    <property type="protein sequence ID" value="EAX89218.1"/>
    <property type="molecule type" value="Genomic_DNA"/>
</dbReference>
<proteinExistence type="predicted"/>
<dbReference type="InParanoid" id="A2G0V2"/>
<reference evidence="1" key="2">
    <citation type="journal article" date="2007" name="Science">
        <title>Draft genome sequence of the sexually transmitted pathogen Trichomonas vaginalis.</title>
        <authorList>
            <person name="Carlton J.M."/>
            <person name="Hirt R.P."/>
            <person name="Silva J.C."/>
            <person name="Delcher A.L."/>
            <person name="Schatz M."/>
            <person name="Zhao Q."/>
            <person name="Wortman J.R."/>
            <person name="Bidwell S.L."/>
            <person name="Alsmark U.C.M."/>
            <person name="Besteiro S."/>
            <person name="Sicheritz-Ponten T."/>
            <person name="Noel C.J."/>
            <person name="Dacks J.B."/>
            <person name="Foster P.G."/>
            <person name="Simillion C."/>
            <person name="Van de Peer Y."/>
            <person name="Miranda-Saavedra D."/>
            <person name="Barton G.J."/>
            <person name="Westrop G.D."/>
            <person name="Mueller S."/>
            <person name="Dessi D."/>
            <person name="Fiori P.L."/>
            <person name="Ren Q."/>
            <person name="Paulsen I."/>
            <person name="Zhang H."/>
            <person name="Bastida-Corcuera F.D."/>
            <person name="Simoes-Barbosa A."/>
            <person name="Brown M.T."/>
            <person name="Hayes R.D."/>
            <person name="Mukherjee M."/>
            <person name="Okumura C.Y."/>
            <person name="Schneider R."/>
            <person name="Smith A.J."/>
            <person name="Vanacova S."/>
            <person name="Villalvazo M."/>
            <person name="Haas B.J."/>
            <person name="Pertea M."/>
            <person name="Feldblyum T.V."/>
            <person name="Utterback T.R."/>
            <person name="Shu C.L."/>
            <person name="Osoegawa K."/>
            <person name="de Jong P.J."/>
            <person name="Hrdy I."/>
            <person name="Horvathova L."/>
            <person name="Zubacova Z."/>
            <person name="Dolezal P."/>
            <person name="Malik S.B."/>
            <person name="Logsdon J.M. Jr."/>
            <person name="Henze K."/>
            <person name="Gupta A."/>
            <person name="Wang C.C."/>
            <person name="Dunne R.L."/>
            <person name="Upcroft J.A."/>
            <person name="Upcroft P."/>
            <person name="White O."/>
            <person name="Salzberg S.L."/>
            <person name="Tang P."/>
            <person name="Chiu C.-H."/>
            <person name="Lee Y.-S."/>
            <person name="Embley T.M."/>
            <person name="Coombs G.H."/>
            <person name="Mottram J.C."/>
            <person name="Tachezy J."/>
            <person name="Fraser-Liggett C.M."/>
            <person name="Johnson P.J."/>
        </authorList>
    </citation>
    <scope>NUCLEOTIDE SEQUENCE [LARGE SCALE GENOMIC DNA]</scope>
    <source>
        <strain evidence="1">G3</strain>
    </source>
</reference>
<evidence type="ECO:0000313" key="2">
    <source>
        <dbReference type="Proteomes" id="UP000001542"/>
    </source>
</evidence>
<dbReference type="RefSeq" id="XP_001302148.1">
    <property type="nucleotide sequence ID" value="XM_001302147.1"/>
</dbReference>